<feature type="transmembrane region" description="Helical" evidence="7">
    <location>
        <begin position="136"/>
        <end position="159"/>
    </location>
</feature>
<feature type="transmembrane region" description="Helical" evidence="7">
    <location>
        <begin position="179"/>
        <end position="199"/>
    </location>
</feature>
<keyword evidence="5 7" id="KW-1133">Transmembrane helix</keyword>
<sequence>MSAAIWVLHGLGRAVPVLFATAGITFLLSAFAKQEPADILLGEAATPEAVAELNHELGRDRPLLVQFGSWIAQAVQGDLGTSWFTGIPVLTTITDRMPVSLSIAGLALVIAVVLGASAGIAAALLRDSWVDRLVTLAASTLATLPPFVVSIGLILLFGVALPFLPTGGYVPFERSPGGWLASIILPAIALSLEAAADIARQLRTALVRTYEENLVIGARLRGLSPARILFRHALPHASGPALAALGIQVPRLIGGAIIAEQIFSLPGLGLMAYDGAMQGDQPVVLGAVMVTVVVVLISTLIVDLLILALNPAARTTPARTTPAQATPARTTPATERSSL</sequence>
<comment type="subcellular location">
    <subcellularLocation>
        <location evidence="1 7">Cell membrane</location>
        <topology evidence="1 7">Multi-pass membrane protein</topology>
    </subcellularLocation>
</comment>
<protein>
    <submittedName>
        <fullName evidence="10">ABC transporter permease</fullName>
    </submittedName>
</protein>
<keyword evidence="11" id="KW-1185">Reference proteome</keyword>
<dbReference type="SUPFAM" id="SSF161098">
    <property type="entry name" value="MetI-like"/>
    <property type="match status" value="1"/>
</dbReference>
<organism evidence="10 11">
    <name type="scientific">Brevibacterium pityocampae</name>
    <dbReference type="NCBI Taxonomy" id="506594"/>
    <lineage>
        <taxon>Bacteria</taxon>
        <taxon>Bacillati</taxon>
        <taxon>Actinomycetota</taxon>
        <taxon>Actinomycetes</taxon>
        <taxon>Micrococcales</taxon>
        <taxon>Brevibacteriaceae</taxon>
        <taxon>Brevibacterium</taxon>
    </lineage>
</organism>
<evidence type="ECO:0000256" key="2">
    <source>
        <dbReference type="ARBA" id="ARBA00022448"/>
    </source>
</evidence>
<dbReference type="Gene3D" id="1.10.3720.10">
    <property type="entry name" value="MetI-like"/>
    <property type="match status" value="1"/>
</dbReference>
<dbReference type="EMBL" id="BAABGL010000002">
    <property type="protein sequence ID" value="GAA4384043.1"/>
    <property type="molecule type" value="Genomic_DNA"/>
</dbReference>
<comment type="similarity">
    <text evidence="7">Belongs to the binding-protein-dependent transport system permease family.</text>
</comment>
<proteinExistence type="inferred from homology"/>
<evidence type="ECO:0000256" key="4">
    <source>
        <dbReference type="ARBA" id="ARBA00022692"/>
    </source>
</evidence>
<evidence type="ECO:0000256" key="1">
    <source>
        <dbReference type="ARBA" id="ARBA00004651"/>
    </source>
</evidence>
<feature type="transmembrane region" description="Helical" evidence="7">
    <location>
        <begin position="285"/>
        <end position="309"/>
    </location>
</feature>
<evidence type="ECO:0000259" key="9">
    <source>
        <dbReference type="PROSITE" id="PS50928"/>
    </source>
</evidence>
<evidence type="ECO:0000256" key="5">
    <source>
        <dbReference type="ARBA" id="ARBA00022989"/>
    </source>
</evidence>
<accession>A0ABP8J2U7</accession>
<evidence type="ECO:0000256" key="6">
    <source>
        <dbReference type="ARBA" id="ARBA00023136"/>
    </source>
</evidence>
<name>A0ABP8J2U7_9MICO</name>
<dbReference type="PANTHER" id="PTHR43163">
    <property type="entry name" value="DIPEPTIDE TRANSPORT SYSTEM PERMEASE PROTEIN DPPB-RELATED"/>
    <property type="match status" value="1"/>
</dbReference>
<reference evidence="11" key="1">
    <citation type="journal article" date="2019" name="Int. J. Syst. Evol. Microbiol.">
        <title>The Global Catalogue of Microorganisms (GCM) 10K type strain sequencing project: providing services to taxonomists for standard genome sequencing and annotation.</title>
        <authorList>
            <consortium name="The Broad Institute Genomics Platform"/>
            <consortium name="The Broad Institute Genome Sequencing Center for Infectious Disease"/>
            <person name="Wu L."/>
            <person name="Ma J."/>
        </authorList>
    </citation>
    <scope>NUCLEOTIDE SEQUENCE [LARGE SCALE GENOMIC DNA]</scope>
    <source>
        <strain evidence="11">JCM 17808</strain>
    </source>
</reference>
<gene>
    <name evidence="10" type="ORF">GCM10023167_04240</name>
</gene>
<keyword evidence="2 7" id="KW-0813">Transport</keyword>
<dbReference type="InterPro" id="IPR000515">
    <property type="entry name" value="MetI-like"/>
</dbReference>
<dbReference type="InterPro" id="IPR045621">
    <property type="entry name" value="BPD_transp_1_N"/>
</dbReference>
<dbReference type="PROSITE" id="PS50928">
    <property type="entry name" value="ABC_TM1"/>
    <property type="match status" value="1"/>
</dbReference>
<evidence type="ECO:0000256" key="7">
    <source>
        <dbReference type="RuleBase" id="RU363032"/>
    </source>
</evidence>
<feature type="domain" description="ABC transmembrane type-1" evidence="9">
    <location>
        <begin position="97"/>
        <end position="306"/>
    </location>
</feature>
<evidence type="ECO:0000313" key="11">
    <source>
        <dbReference type="Proteomes" id="UP001500642"/>
    </source>
</evidence>
<keyword evidence="3" id="KW-1003">Cell membrane</keyword>
<dbReference type="Pfam" id="PF00528">
    <property type="entry name" value="BPD_transp_1"/>
    <property type="match status" value="1"/>
</dbReference>
<comment type="caution">
    <text evidence="10">The sequence shown here is derived from an EMBL/GenBank/DDBJ whole genome shotgun (WGS) entry which is preliminary data.</text>
</comment>
<evidence type="ECO:0000313" key="10">
    <source>
        <dbReference type="EMBL" id="GAA4384043.1"/>
    </source>
</evidence>
<keyword evidence="4 7" id="KW-0812">Transmembrane</keyword>
<dbReference type="InterPro" id="IPR035906">
    <property type="entry name" value="MetI-like_sf"/>
</dbReference>
<dbReference type="RefSeq" id="WP_247423586.1">
    <property type="nucleotide sequence ID" value="NZ_BAABGL010000002.1"/>
</dbReference>
<keyword evidence="6 7" id="KW-0472">Membrane</keyword>
<dbReference type="Pfam" id="PF19300">
    <property type="entry name" value="BPD_transp_1_N"/>
    <property type="match status" value="1"/>
</dbReference>
<dbReference type="PANTHER" id="PTHR43163:SF3">
    <property type="entry name" value="PEPTIDE ABC TRANSPORTER PERMEASE PROTEIN"/>
    <property type="match status" value="1"/>
</dbReference>
<feature type="region of interest" description="Disordered" evidence="8">
    <location>
        <begin position="317"/>
        <end position="339"/>
    </location>
</feature>
<feature type="transmembrane region" description="Helical" evidence="7">
    <location>
        <begin position="99"/>
        <end position="124"/>
    </location>
</feature>
<dbReference type="CDD" id="cd06261">
    <property type="entry name" value="TM_PBP2"/>
    <property type="match status" value="1"/>
</dbReference>
<evidence type="ECO:0000256" key="3">
    <source>
        <dbReference type="ARBA" id="ARBA00022475"/>
    </source>
</evidence>
<dbReference type="Proteomes" id="UP001500642">
    <property type="component" value="Unassembled WGS sequence"/>
</dbReference>
<evidence type="ECO:0000256" key="8">
    <source>
        <dbReference type="SAM" id="MobiDB-lite"/>
    </source>
</evidence>